<dbReference type="EMBL" id="CAJNOO010006821">
    <property type="protein sequence ID" value="CAF1456102.1"/>
    <property type="molecule type" value="Genomic_DNA"/>
</dbReference>
<proteinExistence type="predicted"/>
<dbReference type="InterPro" id="IPR000157">
    <property type="entry name" value="TIR_dom"/>
</dbReference>
<dbReference type="Pfam" id="PF13676">
    <property type="entry name" value="TIR_2"/>
    <property type="match status" value="1"/>
</dbReference>
<sequence length="370" mass="43620">MDRFLSLSSNDIIQTATANFNKIPLFIELCDHYPVAFDIIWALSFNSIIVKQLQSNQTFTTKLVQINHQTNDENMRKIVNGILWNLNSDREENIILNNNHEKKFDIMISYSHKDKDICKQLYDELIRIGYRVWIDFDQMYGNVMDAMVEAIEQSQIILICMSEQYQRSNYCRAEAQYAFQKQLNMIPILLQKHYKPDGWLAFLIGSLLYIDFTKYEYSKALDMLLKELKMIDIRNKTLTKSIQSKLNHKELLNISSCLTQSIILPENIQDWTEIHVQKWLSDNNLPQMTRILSDMNGLNLIHFSEFMIKSEPQQILSLLEQDSLHRINEHISLIEVSRFRTLIERKNLTMFISTKQVEKKTSTSKFCNII</sequence>
<dbReference type="Gene3D" id="1.10.150.50">
    <property type="entry name" value="Transcription Factor, Ets-1"/>
    <property type="match status" value="1"/>
</dbReference>
<dbReference type="PROSITE" id="PS50104">
    <property type="entry name" value="TIR"/>
    <property type="match status" value="1"/>
</dbReference>
<dbReference type="SUPFAM" id="SSF52200">
    <property type="entry name" value="Toll/Interleukin receptor TIR domain"/>
    <property type="match status" value="1"/>
</dbReference>
<dbReference type="InterPro" id="IPR013761">
    <property type="entry name" value="SAM/pointed_sf"/>
</dbReference>
<dbReference type="PANTHER" id="PTHR46270:SF2">
    <property type="entry name" value="TIR DOMAIN-CONTAINING PROTEIN"/>
    <property type="match status" value="1"/>
</dbReference>
<dbReference type="PANTHER" id="PTHR46270">
    <property type="entry name" value="ARMADILLO-TYPE FOLD-RELATED"/>
    <property type="match status" value="1"/>
</dbReference>
<dbReference type="Proteomes" id="UP000663882">
    <property type="component" value="Unassembled WGS sequence"/>
</dbReference>
<dbReference type="GO" id="GO:0007165">
    <property type="term" value="P:signal transduction"/>
    <property type="evidence" value="ECO:0007669"/>
    <property type="project" value="InterPro"/>
</dbReference>
<feature type="domain" description="TIR" evidence="1">
    <location>
        <begin position="102"/>
        <end position="237"/>
    </location>
</feature>
<dbReference type="SUPFAM" id="SSF47769">
    <property type="entry name" value="SAM/Pointed domain"/>
    <property type="match status" value="1"/>
</dbReference>
<evidence type="ECO:0000313" key="3">
    <source>
        <dbReference type="Proteomes" id="UP000663882"/>
    </source>
</evidence>
<protein>
    <recommendedName>
        <fullName evidence="1">TIR domain-containing protein</fullName>
    </recommendedName>
</protein>
<dbReference type="SMART" id="SM00255">
    <property type="entry name" value="TIR"/>
    <property type="match status" value="1"/>
</dbReference>
<dbReference type="AlphaFoldDB" id="A0A815PZC4"/>
<evidence type="ECO:0000259" key="1">
    <source>
        <dbReference type="PROSITE" id="PS50104"/>
    </source>
</evidence>
<accession>A0A815PZC4</accession>
<comment type="caution">
    <text evidence="2">The sequence shown here is derived from an EMBL/GenBank/DDBJ whole genome shotgun (WGS) entry which is preliminary data.</text>
</comment>
<gene>
    <name evidence="2" type="ORF">RFH988_LOCUS36963</name>
</gene>
<name>A0A815PZC4_9BILA</name>
<reference evidence="2" key="1">
    <citation type="submission" date="2021-02" db="EMBL/GenBank/DDBJ databases">
        <authorList>
            <person name="Nowell W R."/>
        </authorList>
    </citation>
    <scope>NUCLEOTIDE SEQUENCE</scope>
</reference>
<dbReference type="OrthoDB" id="9978456at2759"/>
<dbReference type="InterPro" id="IPR035897">
    <property type="entry name" value="Toll_tir_struct_dom_sf"/>
</dbReference>
<dbReference type="Gene3D" id="3.40.50.10140">
    <property type="entry name" value="Toll/interleukin-1 receptor homology (TIR) domain"/>
    <property type="match status" value="1"/>
</dbReference>
<evidence type="ECO:0000313" key="2">
    <source>
        <dbReference type="EMBL" id="CAF1456102.1"/>
    </source>
</evidence>
<organism evidence="2 3">
    <name type="scientific">Rotaria sordida</name>
    <dbReference type="NCBI Taxonomy" id="392033"/>
    <lineage>
        <taxon>Eukaryota</taxon>
        <taxon>Metazoa</taxon>
        <taxon>Spiralia</taxon>
        <taxon>Gnathifera</taxon>
        <taxon>Rotifera</taxon>
        <taxon>Eurotatoria</taxon>
        <taxon>Bdelloidea</taxon>
        <taxon>Philodinida</taxon>
        <taxon>Philodinidae</taxon>
        <taxon>Rotaria</taxon>
    </lineage>
</organism>